<feature type="chain" id="PRO_5031358974" description="Lipoprotein" evidence="1">
    <location>
        <begin position="22"/>
        <end position="311"/>
    </location>
</feature>
<evidence type="ECO:0008006" key="4">
    <source>
        <dbReference type="Google" id="ProtNLM"/>
    </source>
</evidence>
<gene>
    <name evidence="2" type="ORF">GVO57_12375</name>
</gene>
<dbReference type="AlphaFoldDB" id="A0A7Z2NX55"/>
<proteinExistence type="predicted"/>
<dbReference type="KEGG" id="schy:GVO57_12375"/>
<evidence type="ECO:0000313" key="2">
    <source>
        <dbReference type="EMBL" id="QHL91458.1"/>
    </source>
</evidence>
<organism evidence="2 3">
    <name type="scientific">Sphingomonas changnyeongensis</name>
    <dbReference type="NCBI Taxonomy" id="2698679"/>
    <lineage>
        <taxon>Bacteria</taxon>
        <taxon>Pseudomonadati</taxon>
        <taxon>Pseudomonadota</taxon>
        <taxon>Alphaproteobacteria</taxon>
        <taxon>Sphingomonadales</taxon>
        <taxon>Sphingomonadaceae</taxon>
        <taxon>Sphingomonas</taxon>
    </lineage>
</organism>
<dbReference type="Proteomes" id="UP000464468">
    <property type="component" value="Chromosome"/>
</dbReference>
<evidence type="ECO:0000256" key="1">
    <source>
        <dbReference type="SAM" id="SignalP"/>
    </source>
</evidence>
<accession>A0A7Z2NX55</accession>
<name>A0A7Z2NX55_9SPHN</name>
<keyword evidence="3" id="KW-1185">Reference proteome</keyword>
<feature type="signal peptide" evidence="1">
    <location>
        <begin position="1"/>
        <end position="21"/>
    </location>
</feature>
<keyword evidence="1" id="KW-0732">Signal</keyword>
<dbReference type="RefSeq" id="WP_160593436.1">
    <property type="nucleotide sequence ID" value="NZ_CP047895.1"/>
</dbReference>
<dbReference type="PROSITE" id="PS51257">
    <property type="entry name" value="PROKAR_LIPOPROTEIN"/>
    <property type="match status" value="1"/>
</dbReference>
<protein>
    <recommendedName>
        <fullName evidence="4">Lipoprotein</fullName>
    </recommendedName>
</protein>
<reference evidence="2 3" key="1">
    <citation type="submission" date="2020-01" db="EMBL/GenBank/DDBJ databases">
        <title>Sphingomonas sp. C33 whole genome sequece.</title>
        <authorList>
            <person name="Park C."/>
        </authorList>
    </citation>
    <scope>NUCLEOTIDE SEQUENCE [LARGE SCALE GENOMIC DNA]</scope>
    <source>
        <strain evidence="2 3">C33</strain>
    </source>
</reference>
<dbReference type="EMBL" id="CP047895">
    <property type="protein sequence ID" value="QHL91458.1"/>
    <property type="molecule type" value="Genomic_DNA"/>
</dbReference>
<sequence>MPRNKVSIALLALLGGCAAMEQAPLVYSSAKQFGLGVKSGAPDAPGLDVTIGFRALDAAYVPVAVAKQCPAGQQCSGVSYNVLPINGKSEISGLRQVDDQRIAAETRAIEEGVRAIDERARRKAALAASVAEIKLLATDQARLAALTAAAATAPLSATEDAERVQLQARVDRVTKLDAQALGAEITRLEGENATTARQVEEARGRLRTLLAQRSEQTGDAKTDALSVYGTFNGDSSGNVDGASLRLGNTFSTGVAAQNMTQGLRESAPTRAVHECLAAIKVILDSSKVQDTAKPELVKGVIAACGLPRPAS</sequence>
<evidence type="ECO:0000313" key="3">
    <source>
        <dbReference type="Proteomes" id="UP000464468"/>
    </source>
</evidence>